<dbReference type="Proteomes" id="UP000002051">
    <property type="component" value="Unassembled WGS sequence"/>
</dbReference>
<gene>
    <name evidence="3" type="ordered locus">MTR_7g084820</name>
</gene>
<evidence type="ECO:0000259" key="2">
    <source>
        <dbReference type="Pfam" id="PF07127"/>
    </source>
</evidence>
<proteinExistence type="predicted"/>
<keyword evidence="1" id="KW-0732">Signal</keyword>
<dbReference type="PaxDb" id="3880-AES80773"/>
<organism evidence="3 5">
    <name type="scientific">Medicago truncatula</name>
    <name type="common">Barrel medic</name>
    <name type="synonym">Medicago tribuloides</name>
    <dbReference type="NCBI Taxonomy" id="3880"/>
    <lineage>
        <taxon>Eukaryota</taxon>
        <taxon>Viridiplantae</taxon>
        <taxon>Streptophyta</taxon>
        <taxon>Embryophyta</taxon>
        <taxon>Tracheophyta</taxon>
        <taxon>Spermatophyta</taxon>
        <taxon>Magnoliopsida</taxon>
        <taxon>eudicotyledons</taxon>
        <taxon>Gunneridae</taxon>
        <taxon>Pentapetalae</taxon>
        <taxon>rosids</taxon>
        <taxon>fabids</taxon>
        <taxon>Fabales</taxon>
        <taxon>Fabaceae</taxon>
        <taxon>Papilionoideae</taxon>
        <taxon>50 kb inversion clade</taxon>
        <taxon>NPAAA clade</taxon>
        <taxon>Hologalegina</taxon>
        <taxon>IRL clade</taxon>
        <taxon>Trifolieae</taxon>
        <taxon>Medicago</taxon>
    </lineage>
</organism>
<evidence type="ECO:0000256" key="1">
    <source>
        <dbReference type="SAM" id="SignalP"/>
    </source>
</evidence>
<evidence type="ECO:0000313" key="4">
    <source>
        <dbReference type="EnsemblPlants" id="AES80773"/>
    </source>
</evidence>
<name>G7KYC2_MEDTR</name>
<accession>G7KYC2</accession>
<dbReference type="InterPro" id="IPR009810">
    <property type="entry name" value="Nodulin_late_dom"/>
</dbReference>
<feature type="domain" description="Late nodulin" evidence="2">
    <location>
        <begin position="1"/>
        <end position="50"/>
    </location>
</feature>
<dbReference type="EMBL" id="CM001223">
    <property type="protein sequence ID" value="AES80773.2"/>
    <property type="molecule type" value="Genomic_DNA"/>
</dbReference>
<dbReference type="HOGENOM" id="CLU_181053_6_4_1"/>
<accession>A0A0C3WAX2</accession>
<dbReference type="EnsemblPlants" id="AES80773">
    <property type="protein sequence ID" value="AES80773"/>
    <property type="gene ID" value="MTR_7g084820"/>
</dbReference>
<protein>
    <submittedName>
        <fullName evidence="3">Nodule Cysteine-Rich (NCR) secreted peptide</fullName>
    </submittedName>
</protein>
<dbReference type="AlphaFoldDB" id="G7KYC2"/>
<evidence type="ECO:0000313" key="5">
    <source>
        <dbReference type="Proteomes" id="UP000002051"/>
    </source>
</evidence>
<dbReference type="Pfam" id="PF07127">
    <property type="entry name" value="Nodulin_late"/>
    <property type="match status" value="1"/>
</dbReference>
<sequence>MPQILMFVYTFIIFFSPFFVVTNGTTSCITDDDCPKAVSFLVFKCIDNICVRVEIL</sequence>
<evidence type="ECO:0000313" key="3">
    <source>
        <dbReference type="EMBL" id="AES80773.2"/>
    </source>
</evidence>
<feature type="signal peptide" evidence="1">
    <location>
        <begin position="1"/>
        <end position="24"/>
    </location>
</feature>
<feature type="chain" id="PRO_5014573921" evidence="1">
    <location>
        <begin position="25"/>
        <end position="56"/>
    </location>
</feature>
<reference evidence="4" key="3">
    <citation type="submission" date="2015-04" db="UniProtKB">
        <authorList>
            <consortium name="EnsemblPlants"/>
        </authorList>
    </citation>
    <scope>IDENTIFICATION</scope>
    <source>
        <strain evidence="4">cv. Jemalong A17</strain>
    </source>
</reference>
<keyword evidence="5" id="KW-1185">Reference proteome</keyword>
<reference evidence="3 5" key="1">
    <citation type="journal article" date="2011" name="Nature">
        <title>The Medicago genome provides insight into the evolution of rhizobial symbioses.</title>
        <authorList>
            <person name="Young N.D."/>
            <person name="Debelle F."/>
            <person name="Oldroyd G.E."/>
            <person name="Geurts R."/>
            <person name="Cannon S.B."/>
            <person name="Udvardi M.K."/>
            <person name="Benedito V.A."/>
            <person name="Mayer K.F."/>
            <person name="Gouzy J."/>
            <person name="Schoof H."/>
            <person name="Van de Peer Y."/>
            <person name="Proost S."/>
            <person name="Cook D.R."/>
            <person name="Meyers B.C."/>
            <person name="Spannagl M."/>
            <person name="Cheung F."/>
            <person name="De Mita S."/>
            <person name="Krishnakumar V."/>
            <person name="Gundlach H."/>
            <person name="Zhou S."/>
            <person name="Mudge J."/>
            <person name="Bharti A.K."/>
            <person name="Murray J.D."/>
            <person name="Naoumkina M.A."/>
            <person name="Rosen B."/>
            <person name="Silverstein K.A."/>
            <person name="Tang H."/>
            <person name="Rombauts S."/>
            <person name="Zhao P.X."/>
            <person name="Zhou P."/>
            <person name="Barbe V."/>
            <person name="Bardou P."/>
            <person name="Bechner M."/>
            <person name="Bellec A."/>
            <person name="Berger A."/>
            <person name="Berges H."/>
            <person name="Bidwell S."/>
            <person name="Bisseling T."/>
            <person name="Choisne N."/>
            <person name="Couloux A."/>
            <person name="Denny R."/>
            <person name="Deshpande S."/>
            <person name="Dai X."/>
            <person name="Doyle J.J."/>
            <person name="Dudez A.M."/>
            <person name="Farmer A.D."/>
            <person name="Fouteau S."/>
            <person name="Franken C."/>
            <person name="Gibelin C."/>
            <person name="Gish J."/>
            <person name="Goldstein S."/>
            <person name="Gonzalez A.J."/>
            <person name="Green P.J."/>
            <person name="Hallab A."/>
            <person name="Hartog M."/>
            <person name="Hua A."/>
            <person name="Humphray S.J."/>
            <person name="Jeong D.H."/>
            <person name="Jing Y."/>
            <person name="Jocker A."/>
            <person name="Kenton S.M."/>
            <person name="Kim D.J."/>
            <person name="Klee K."/>
            <person name="Lai H."/>
            <person name="Lang C."/>
            <person name="Lin S."/>
            <person name="Macmil S.L."/>
            <person name="Magdelenat G."/>
            <person name="Matthews L."/>
            <person name="McCorrison J."/>
            <person name="Monaghan E.L."/>
            <person name="Mun J.H."/>
            <person name="Najar F.Z."/>
            <person name="Nicholson C."/>
            <person name="Noirot C."/>
            <person name="O'Bleness M."/>
            <person name="Paule C.R."/>
            <person name="Poulain J."/>
            <person name="Prion F."/>
            <person name="Qin B."/>
            <person name="Qu C."/>
            <person name="Retzel E.F."/>
            <person name="Riddle C."/>
            <person name="Sallet E."/>
            <person name="Samain S."/>
            <person name="Samson N."/>
            <person name="Sanders I."/>
            <person name="Saurat O."/>
            <person name="Scarpelli C."/>
            <person name="Schiex T."/>
            <person name="Segurens B."/>
            <person name="Severin A.J."/>
            <person name="Sherrier D.J."/>
            <person name="Shi R."/>
            <person name="Sims S."/>
            <person name="Singer S.R."/>
            <person name="Sinharoy S."/>
            <person name="Sterck L."/>
            <person name="Viollet A."/>
            <person name="Wang B.B."/>
            <person name="Wang K."/>
            <person name="Wang M."/>
            <person name="Wang X."/>
            <person name="Warfsmann J."/>
            <person name="Weissenbach J."/>
            <person name="White D.D."/>
            <person name="White J.D."/>
            <person name="Wiley G.B."/>
            <person name="Wincker P."/>
            <person name="Xing Y."/>
            <person name="Yang L."/>
            <person name="Yao Z."/>
            <person name="Ying F."/>
            <person name="Zhai J."/>
            <person name="Zhou L."/>
            <person name="Zuber A."/>
            <person name="Denarie J."/>
            <person name="Dixon R.A."/>
            <person name="May G.D."/>
            <person name="Schwartz D.C."/>
            <person name="Rogers J."/>
            <person name="Quetier F."/>
            <person name="Town C.D."/>
            <person name="Roe B.A."/>
        </authorList>
    </citation>
    <scope>NUCLEOTIDE SEQUENCE [LARGE SCALE GENOMIC DNA]</scope>
    <source>
        <strain evidence="3">A17</strain>
        <strain evidence="4 5">cv. Jemalong A17</strain>
    </source>
</reference>
<dbReference type="GO" id="GO:0046872">
    <property type="term" value="F:metal ion binding"/>
    <property type="evidence" value="ECO:0007669"/>
    <property type="project" value="InterPro"/>
</dbReference>
<reference evidence="3 5" key="2">
    <citation type="journal article" date="2014" name="BMC Genomics">
        <title>An improved genome release (version Mt4.0) for the model legume Medicago truncatula.</title>
        <authorList>
            <person name="Tang H."/>
            <person name="Krishnakumar V."/>
            <person name="Bidwell S."/>
            <person name="Rosen B."/>
            <person name="Chan A."/>
            <person name="Zhou S."/>
            <person name="Gentzbittel L."/>
            <person name="Childs K.L."/>
            <person name="Yandell M."/>
            <person name="Gundlach H."/>
            <person name="Mayer K.F."/>
            <person name="Schwartz D.C."/>
            <person name="Town C.D."/>
        </authorList>
    </citation>
    <scope>GENOME REANNOTATION</scope>
    <source>
        <strain evidence="4 5">cv. Jemalong A17</strain>
    </source>
</reference>